<dbReference type="AlphaFoldDB" id="A0A9W9N9K1"/>
<dbReference type="Pfam" id="PF13489">
    <property type="entry name" value="Methyltransf_23"/>
    <property type="match status" value="1"/>
</dbReference>
<keyword evidence="1" id="KW-0472">Membrane</keyword>
<dbReference type="GeneID" id="83176507"/>
<evidence type="ECO:0000313" key="3">
    <source>
        <dbReference type="Proteomes" id="UP001150904"/>
    </source>
</evidence>
<comment type="caution">
    <text evidence="2">The sequence shown here is derived from an EMBL/GenBank/DDBJ whole genome shotgun (WGS) entry which is preliminary data.</text>
</comment>
<organism evidence="2 3">
    <name type="scientific">Penicillium cinerascens</name>
    <dbReference type="NCBI Taxonomy" id="70096"/>
    <lineage>
        <taxon>Eukaryota</taxon>
        <taxon>Fungi</taxon>
        <taxon>Dikarya</taxon>
        <taxon>Ascomycota</taxon>
        <taxon>Pezizomycotina</taxon>
        <taxon>Eurotiomycetes</taxon>
        <taxon>Eurotiomycetidae</taxon>
        <taxon>Eurotiales</taxon>
        <taxon>Aspergillaceae</taxon>
        <taxon>Penicillium</taxon>
    </lineage>
</organism>
<dbReference type="InterPro" id="IPR021829">
    <property type="entry name" value="DUF3419"/>
</dbReference>
<dbReference type="Gene3D" id="3.40.50.150">
    <property type="entry name" value="Vaccinia Virus protein VP39"/>
    <property type="match status" value="1"/>
</dbReference>
<reference evidence="2" key="2">
    <citation type="journal article" date="2023" name="IMA Fungus">
        <title>Comparative genomic study of the Penicillium genus elucidates a diverse pangenome and 15 lateral gene transfer events.</title>
        <authorList>
            <person name="Petersen C."/>
            <person name="Sorensen T."/>
            <person name="Nielsen M.R."/>
            <person name="Sondergaard T.E."/>
            <person name="Sorensen J.L."/>
            <person name="Fitzpatrick D.A."/>
            <person name="Frisvad J.C."/>
            <person name="Nielsen K.L."/>
        </authorList>
    </citation>
    <scope>NUCLEOTIDE SEQUENCE</scope>
    <source>
        <strain evidence="2">IBT 15544</strain>
    </source>
</reference>
<sequence length="824" mass="93854">MDWLHVYIAGAAFLIFALVGLVILVSSQQVKVDLNQGVFTYLKFIYASFLKPHDKSAEGQQGALESFYKTQASVYDATRHRLLRGREDMLGLVAAQLKHKVGSKEIKAGKAIWVDVGGGTGYNIEAMSAFVPVDKFFDQVYLVDLSPSLCEVARQRFERLGWKNVSVICQDARSFRLPERHVDPKSPGGAATDRVDLITMSYSLSMIPDYYSVVDSFTSRLKSTGLLGVCDFYVQSIVDVSSRNYTGGAFNRHVNWLGRVFWRAWFDFDRVSLEAARRDYLEYKFGTVISASDRNYLLGGIPYYIFVGCPKEFASTPSGQNTIEKLDASFTESPYLLPANHQKEMDKAVEKSSNEIRSKAYESAVINLSANLPLPSSFYQNHHYRIHYNDMLPKHTQFQNEYIYAFTWEDPRVDHRLLNIGSDDVILAITSAGDNILDYLQKNPRRVHAVDLNPNQNHLLELKVASYTALGHRDMWKIFGEGKHSEFRQLLITKLSPHLSSQAFQYWLEHAHVFTSTSGYGLYETGGSRHAIRMVRYLFNIFGLQGEVQKMCEAQTIDEQREIWPRIRRVLLSKPLNWAIVSTEWFAWKAAGVPRNQRNMIVDDFFIRNGLTADMKRSKDISGQSIWEYVVNTLDPVVKDTLISNDNYFYYLCMQGKFSRRCHPSYLSPQAHVKLSTPGAFDGLRIHTDEINEVINRIKPGTLTIAVVMDSMDWFDPTEDAASEQARRLNHALKKGGRILLRSASIEPWYIKRFEENGFTARRVGARFPGTCIDRVNMYASTWICTKQEDVVRSKNGRTMSVLSLGDSAIESTKRSSSVEDLKI</sequence>
<evidence type="ECO:0000256" key="1">
    <source>
        <dbReference type="SAM" id="Phobius"/>
    </source>
</evidence>
<dbReference type="OrthoDB" id="10253390at2759"/>
<dbReference type="CDD" id="cd02440">
    <property type="entry name" value="AdoMet_MTases"/>
    <property type="match status" value="1"/>
</dbReference>
<accession>A0A9W9N9K1</accession>
<protein>
    <recommendedName>
        <fullName evidence="4">Sialidase</fullName>
    </recommendedName>
</protein>
<keyword evidence="3" id="KW-1185">Reference proteome</keyword>
<dbReference type="InterPro" id="IPR029063">
    <property type="entry name" value="SAM-dependent_MTases_sf"/>
</dbReference>
<feature type="transmembrane region" description="Helical" evidence="1">
    <location>
        <begin position="6"/>
        <end position="25"/>
    </location>
</feature>
<dbReference type="RefSeq" id="XP_058311550.1">
    <property type="nucleotide sequence ID" value="XM_058449206.1"/>
</dbReference>
<dbReference type="PANTHER" id="PTHR47473:SF1">
    <property type="entry name" value="METHYLTRANSFERASE DOMAIN-CONTAINING PROTEIN"/>
    <property type="match status" value="1"/>
</dbReference>
<dbReference type="Proteomes" id="UP001150904">
    <property type="component" value="Unassembled WGS sequence"/>
</dbReference>
<dbReference type="SUPFAM" id="SSF53335">
    <property type="entry name" value="S-adenosyl-L-methionine-dependent methyltransferases"/>
    <property type="match status" value="1"/>
</dbReference>
<reference evidence="2" key="1">
    <citation type="submission" date="2022-12" db="EMBL/GenBank/DDBJ databases">
        <authorList>
            <person name="Petersen C."/>
        </authorList>
    </citation>
    <scope>NUCLEOTIDE SEQUENCE</scope>
    <source>
        <strain evidence="2">IBT 15544</strain>
    </source>
</reference>
<keyword evidence="1" id="KW-1133">Transmembrane helix</keyword>
<evidence type="ECO:0008006" key="4">
    <source>
        <dbReference type="Google" id="ProtNLM"/>
    </source>
</evidence>
<keyword evidence="1" id="KW-0812">Transmembrane</keyword>
<name>A0A9W9N9K1_9EURO</name>
<gene>
    <name evidence="2" type="ORF">N7498_002144</name>
</gene>
<dbReference type="PANTHER" id="PTHR47473">
    <property type="entry name" value="BTA1P"/>
    <property type="match status" value="1"/>
</dbReference>
<dbReference type="Pfam" id="PF11899">
    <property type="entry name" value="DUF3419"/>
    <property type="match status" value="1"/>
</dbReference>
<dbReference type="EMBL" id="JAPQKR010000005">
    <property type="protein sequence ID" value="KAJ5215737.1"/>
    <property type="molecule type" value="Genomic_DNA"/>
</dbReference>
<proteinExistence type="predicted"/>
<evidence type="ECO:0000313" key="2">
    <source>
        <dbReference type="EMBL" id="KAJ5215737.1"/>
    </source>
</evidence>